<accession>A0ABV9ICA7</accession>
<evidence type="ECO:0000256" key="2">
    <source>
        <dbReference type="ARBA" id="ARBA00001933"/>
    </source>
</evidence>
<reference evidence="14" key="1">
    <citation type="journal article" date="2019" name="Int. J. Syst. Evol. Microbiol.">
        <title>The Global Catalogue of Microorganisms (GCM) 10K type strain sequencing project: providing services to taxonomists for standard genome sequencing and annotation.</title>
        <authorList>
            <consortium name="The Broad Institute Genomics Platform"/>
            <consortium name="The Broad Institute Genome Sequencing Center for Infectious Disease"/>
            <person name="Wu L."/>
            <person name="Ma J."/>
        </authorList>
    </citation>
    <scope>NUCLEOTIDE SEQUENCE [LARGE SCALE GENOMIC DNA]</scope>
    <source>
        <strain evidence="14">CCUG 55995</strain>
    </source>
</reference>
<dbReference type="InterPro" id="IPR001721">
    <property type="entry name" value="TD_ACT-like"/>
</dbReference>
<comment type="caution">
    <text evidence="13">The sequence shown here is derived from an EMBL/GenBank/DDBJ whole genome shotgun (WGS) entry which is preliminary data.</text>
</comment>
<dbReference type="Pfam" id="PF00585">
    <property type="entry name" value="Thr_dehydrat_C"/>
    <property type="match status" value="2"/>
</dbReference>
<gene>
    <name evidence="11 13" type="primary">ilvA</name>
    <name evidence="13" type="ORF">ACFO0D_11570</name>
</gene>
<dbReference type="Gene3D" id="3.40.50.1100">
    <property type="match status" value="2"/>
</dbReference>
<evidence type="ECO:0000256" key="4">
    <source>
        <dbReference type="ARBA" id="ARBA00010869"/>
    </source>
</evidence>
<evidence type="ECO:0000256" key="8">
    <source>
        <dbReference type="ARBA" id="ARBA00022898"/>
    </source>
</evidence>
<dbReference type="NCBIfam" id="NF006674">
    <property type="entry name" value="PRK09224.1"/>
    <property type="match status" value="1"/>
</dbReference>
<keyword evidence="5 11" id="KW-0028">Amino-acid biosynthesis</keyword>
<dbReference type="Gene3D" id="3.40.1020.10">
    <property type="entry name" value="Biosynthetic Threonine Deaminase, Domain 3"/>
    <property type="match status" value="1"/>
</dbReference>
<dbReference type="EMBL" id="JBHSEI010000008">
    <property type="protein sequence ID" value="MFC4638975.1"/>
    <property type="molecule type" value="Genomic_DNA"/>
</dbReference>
<dbReference type="PROSITE" id="PS51672">
    <property type="entry name" value="ACT_LIKE"/>
    <property type="match status" value="2"/>
</dbReference>
<evidence type="ECO:0000259" key="12">
    <source>
        <dbReference type="PROSITE" id="PS51672"/>
    </source>
</evidence>
<dbReference type="SUPFAM" id="SSF55021">
    <property type="entry name" value="ACT-like"/>
    <property type="match status" value="2"/>
</dbReference>
<dbReference type="CDD" id="cd04907">
    <property type="entry name" value="ACT_ThrD-I_2"/>
    <property type="match status" value="1"/>
</dbReference>
<comment type="similarity">
    <text evidence="4 11">Belongs to the serine/threonine dehydratase family.</text>
</comment>
<evidence type="ECO:0000256" key="3">
    <source>
        <dbReference type="ARBA" id="ARBA00004810"/>
    </source>
</evidence>
<keyword evidence="6 11" id="KW-0412">Isoleucine biosynthesis</keyword>
<evidence type="ECO:0000256" key="10">
    <source>
        <dbReference type="ARBA" id="ARBA00023304"/>
    </source>
</evidence>
<keyword evidence="8 11" id="KW-0663">Pyridoxal phosphate</keyword>
<comment type="catalytic activity">
    <reaction evidence="1 11">
        <text>L-threonine = 2-oxobutanoate + NH4(+)</text>
        <dbReference type="Rhea" id="RHEA:22108"/>
        <dbReference type="ChEBI" id="CHEBI:16763"/>
        <dbReference type="ChEBI" id="CHEBI:28938"/>
        <dbReference type="ChEBI" id="CHEBI:57926"/>
        <dbReference type="EC" id="4.3.1.19"/>
    </reaction>
</comment>
<comment type="subunit">
    <text evidence="11">Homotetramer.</text>
</comment>
<proteinExistence type="inferred from homology"/>
<evidence type="ECO:0000313" key="13">
    <source>
        <dbReference type="EMBL" id="MFC4638975.1"/>
    </source>
</evidence>
<dbReference type="PANTHER" id="PTHR48078">
    <property type="entry name" value="THREONINE DEHYDRATASE, MITOCHONDRIAL-RELATED"/>
    <property type="match status" value="1"/>
</dbReference>
<organism evidence="13 14">
    <name type="scientific">Deinococcus hohokamensis</name>
    <dbReference type="NCBI Taxonomy" id="309883"/>
    <lineage>
        <taxon>Bacteria</taxon>
        <taxon>Thermotogati</taxon>
        <taxon>Deinococcota</taxon>
        <taxon>Deinococci</taxon>
        <taxon>Deinococcales</taxon>
        <taxon>Deinococcaceae</taxon>
        <taxon>Deinococcus</taxon>
    </lineage>
</organism>
<comment type="pathway">
    <text evidence="3 11">Amino-acid biosynthesis; L-isoleucine biosynthesis; 2-oxobutanoate from L-threonine: step 1/1.</text>
</comment>
<name>A0ABV9ICA7_9DEIO</name>
<dbReference type="PANTHER" id="PTHR48078:SF11">
    <property type="entry name" value="THREONINE DEHYDRATASE, MITOCHONDRIAL"/>
    <property type="match status" value="1"/>
</dbReference>
<dbReference type="CDD" id="cd01562">
    <property type="entry name" value="Thr-dehyd"/>
    <property type="match status" value="1"/>
</dbReference>
<evidence type="ECO:0000256" key="9">
    <source>
        <dbReference type="ARBA" id="ARBA00023239"/>
    </source>
</evidence>
<sequence>MTRSITPPGTLDAQDVLRLALTSKVYSAAIETALSVAPGLSERLGQQVYFKREDQQPIFSFKLRGAYNKMAQLSAAERGRGVITASAGNHAQGVAYAAQELGVRAVIVMPATTPDIKVRACRSRGAEVVLHGDSFSDAEAHAFELQRELGLSFVHPYDDPHVLAGQGTVALELLRQLDEDRPYTVFVPVGGGGLIAGVASVLKALRPELRVVGVEPDDSDAMYQSLQAGERVRLDTVGIFVDGVAVKQVGAYTFDLTRRYVDDWVRVSTDEVCAAIKDVFDDTRAVMEPAGALAVAGLKKYAAGLPGGETLVALTCGANVNFDRLRHVAERAEVGEQREAILAVTIPERPGTFREFIEVIGPRAVTEFNYRYAPRDEARIFVGVQLSRAAQRQALVDTLTSRGYPVTDLTGDELAKVHVRHMVGGRAPEALHERVYAFTFPERPGALLEFLTHLHGRWNISLFHYRNHGSAHGRVLAGLQVPPGDEADFSAFLHGLGYPATEMSTNPAYRLFLT</sequence>
<dbReference type="InterPro" id="IPR050147">
    <property type="entry name" value="Ser/Thr_Dehydratase"/>
</dbReference>
<dbReference type="NCBIfam" id="TIGR01124">
    <property type="entry name" value="ilvA_2Cterm"/>
    <property type="match status" value="1"/>
</dbReference>
<evidence type="ECO:0000313" key="14">
    <source>
        <dbReference type="Proteomes" id="UP001595952"/>
    </source>
</evidence>
<dbReference type="InterPro" id="IPR005787">
    <property type="entry name" value="Thr_deHydtase_biosynth"/>
</dbReference>
<dbReference type="EC" id="4.3.1.19" evidence="11"/>
<dbReference type="CDD" id="cd04906">
    <property type="entry name" value="ACT_ThrD-I_1"/>
    <property type="match status" value="1"/>
</dbReference>
<protein>
    <recommendedName>
        <fullName evidence="11">L-threonine dehydratase</fullName>
        <ecNumber evidence="11">4.3.1.19</ecNumber>
    </recommendedName>
    <alternativeName>
        <fullName evidence="11">Threonine deaminase</fullName>
    </alternativeName>
</protein>
<keyword evidence="14" id="KW-1185">Reference proteome</keyword>
<dbReference type="RefSeq" id="WP_380061979.1">
    <property type="nucleotide sequence ID" value="NZ_JBHSEI010000008.1"/>
</dbReference>
<dbReference type="SUPFAM" id="SSF53686">
    <property type="entry name" value="Tryptophan synthase beta subunit-like PLP-dependent enzymes"/>
    <property type="match status" value="1"/>
</dbReference>
<dbReference type="Pfam" id="PF00291">
    <property type="entry name" value="PALP"/>
    <property type="match status" value="1"/>
</dbReference>
<dbReference type="GO" id="GO:0004794">
    <property type="term" value="F:threonine deaminase activity"/>
    <property type="evidence" value="ECO:0007669"/>
    <property type="project" value="UniProtKB-EC"/>
</dbReference>
<evidence type="ECO:0000256" key="7">
    <source>
        <dbReference type="ARBA" id="ARBA00022737"/>
    </source>
</evidence>
<keyword evidence="9 11" id="KW-0456">Lyase</keyword>
<comment type="function">
    <text evidence="11">Catalyzes the anaerobic formation of alpha-ketobutyrate and ammonia from threonine in a two-step reaction. The first step involved a dehydration of threonine and a production of enamine intermediates (aminocrotonate), which tautomerizes to its imine form (iminobutyrate). Both intermediates are unstable and short-lived. The second step is the nonenzymatic hydrolysis of the enamine/imine intermediates to form 2-ketobutyrate and free ammonia. In the low water environment of the cell, the second step is accelerated by RidA.</text>
</comment>
<evidence type="ECO:0000256" key="11">
    <source>
        <dbReference type="RuleBase" id="RU362012"/>
    </source>
</evidence>
<keyword evidence="10 11" id="KW-0100">Branched-chain amino acid biosynthesis</keyword>
<evidence type="ECO:0000256" key="1">
    <source>
        <dbReference type="ARBA" id="ARBA00001274"/>
    </source>
</evidence>
<dbReference type="InterPro" id="IPR036052">
    <property type="entry name" value="TrpB-like_PALP_sf"/>
</dbReference>
<keyword evidence="7" id="KW-0677">Repeat</keyword>
<feature type="domain" description="ACT-like" evidence="12">
    <location>
        <begin position="434"/>
        <end position="505"/>
    </location>
</feature>
<comment type="cofactor">
    <cofactor evidence="2 11">
        <name>pyridoxal 5'-phosphate</name>
        <dbReference type="ChEBI" id="CHEBI:597326"/>
    </cofactor>
</comment>
<evidence type="ECO:0000256" key="6">
    <source>
        <dbReference type="ARBA" id="ARBA00022624"/>
    </source>
</evidence>
<dbReference type="InterPro" id="IPR045865">
    <property type="entry name" value="ACT-like_dom_sf"/>
</dbReference>
<dbReference type="InterPro" id="IPR001926">
    <property type="entry name" value="TrpB-like_PALP"/>
</dbReference>
<evidence type="ECO:0000256" key="5">
    <source>
        <dbReference type="ARBA" id="ARBA00022605"/>
    </source>
</evidence>
<dbReference type="InterPro" id="IPR038110">
    <property type="entry name" value="TD_ACT-like_sf"/>
</dbReference>
<feature type="domain" description="ACT-like" evidence="12">
    <location>
        <begin position="340"/>
        <end position="411"/>
    </location>
</feature>
<dbReference type="Proteomes" id="UP001595952">
    <property type="component" value="Unassembled WGS sequence"/>
</dbReference>